<reference evidence="2" key="1">
    <citation type="journal article" date="2020" name="Nat. Genet.">
        <title>Genomic diversifications of five Gossypium allopolyploid species and their impact on cotton improvement.</title>
        <authorList>
            <person name="Chen Z.J."/>
            <person name="Sreedasyam A."/>
            <person name="Ando A."/>
            <person name="Song Q."/>
            <person name="De Santiago L.M."/>
            <person name="Hulse-Kemp A.M."/>
            <person name="Ding M."/>
            <person name="Ye W."/>
            <person name="Kirkbride R.C."/>
            <person name="Jenkins J."/>
            <person name="Plott C."/>
            <person name="Lovell J."/>
            <person name="Lin Y.M."/>
            <person name="Vaughn R."/>
            <person name="Liu B."/>
            <person name="Simpson S."/>
            <person name="Scheffler B.E."/>
            <person name="Wen L."/>
            <person name="Saski C.A."/>
            <person name="Grover C.E."/>
            <person name="Hu G."/>
            <person name="Conover J.L."/>
            <person name="Carlson J.W."/>
            <person name="Shu S."/>
            <person name="Boston L.B."/>
            <person name="Williams M."/>
            <person name="Peterson D.G."/>
            <person name="McGee K."/>
            <person name="Jones D.C."/>
            <person name="Wendel J.F."/>
            <person name="Stelly D.M."/>
            <person name="Grimwood J."/>
            <person name="Schmutz J."/>
        </authorList>
    </citation>
    <scope>NUCLEOTIDE SEQUENCE [LARGE SCALE GENOMIC DNA]</scope>
    <source>
        <strain evidence="2">cv. 3-79</strain>
    </source>
</reference>
<keyword evidence="2" id="KW-1185">Reference proteome</keyword>
<evidence type="ECO:0000313" key="2">
    <source>
        <dbReference type="Proteomes" id="UP000327439"/>
    </source>
</evidence>
<evidence type="ECO:0000313" key="1">
    <source>
        <dbReference type="EMBL" id="KAB1670302.1"/>
    </source>
</evidence>
<gene>
    <name evidence="1" type="ORF">ES319_1Z181400v1</name>
</gene>
<sequence length="68" mass="7741">MARELAEKEAIPSPTHCALDPNRSCIPKSTPAPKCPTYSRTAIDIMFWNIMFNKFANFCVLLVKEIRI</sequence>
<name>A0A5J5NCY9_GOSBA</name>
<dbReference type="AlphaFoldDB" id="A0A5J5NCY9"/>
<protein>
    <submittedName>
        <fullName evidence="1">Uncharacterized protein</fullName>
    </submittedName>
</protein>
<dbReference type="Proteomes" id="UP000327439">
    <property type="component" value="Unassembled WGS sequence"/>
</dbReference>
<organism evidence="1 2">
    <name type="scientific">Gossypium barbadense</name>
    <name type="common">Sea Island cotton</name>
    <name type="synonym">Hibiscus barbadensis</name>
    <dbReference type="NCBI Taxonomy" id="3634"/>
    <lineage>
        <taxon>Eukaryota</taxon>
        <taxon>Viridiplantae</taxon>
        <taxon>Streptophyta</taxon>
        <taxon>Embryophyta</taxon>
        <taxon>Tracheophyta</taxon>
        <taxon>Spermatophyta</taxon>
        <taxon>Magnoliopsida</taxon>
        <taxon>eudicotyledons</taxon>
        <taxon>Gunneridae</taxon>
        <taxon>Pentapetalae</taxon>
        <taxon>rosids</taxon>
        <taxon>malvids</taxon>
        <taxon>Malvales</taxon>
        <taxon>Malvaceae</taxon>
        <taxon>Malvoideae</taxon>
        <taxon>Gossypium</taxon>
    </lineage>
</organism>
<dbReference type="EMBL" id="ML706591">
    <property type="protein sequence ID" value="KAB1670302.1"/>
    <property type="molecule type" value="Genomic_DNA"/>
</dbReference>
<proteinExistence type="predicted"/>
<accession>A0A5J5NCY9</accession>